<keyword evidence="3" id="KW-1185">Reference proteome</keyword>
<evidence type="ECO:0000313" key="3">
    <source>
        <dbReference type="Proteomes" id="UP000239156"/>
    </source>
</evidence>
<reference evidence="2" key="1">
    <citation type="submission" date="2017-12" db="EMBL/GenBank/DDBJ databases">
        <title>Gene loss provides genomic basis for host adaptation in cereal stripe rust fungi.</title>
        <authorList>
            <person name="Xia C."/>
        </authorList>
    </citation>
    <scope>NUCLEOTIDE SEQUENCE [LARGE SCALE GENOMIC DNA]</scope>
    <source>
        <strain evidence="2">93-210</strain>
    </source>
</reference>
<comment type="caution">
    <text evidence="2">The sequence shown here is derived from an EMBL/GenBank/DDBJ whole genome shotgun (WGS) entry which is preliminary data.</text>
</comment>
<dbReference type="AlphaFoldDB" id="A0A2S4UG93"/>
<feature type="region of interest" description="Disordered" evidence="1">
    <location>
        <begin position="104"/>
        <end position="128"/>
    </location>
</feature>
<accession>A0A2S4UG93</accession>
<dbReference type="VEuPathDB" id="FungiDB:PSHT_15223"/>
<dbReference type="VEuPathDB" id="FungiDB:PSTT_15707"/>
<protein>
    <submittedName>
        <fullName evidence="2">Uncharacterized protein</fullName>
    </submittedName>
</protein>
<proteinExistence type="predicted"/>
<feature type="compositionally biased region" description="Acidic residues" evidence="1">
    <location>
        <begin position="69"/>
        <end position="87"/>
    </location>
</feature>
<feature type="compositionally biased region" description="Low complexity" evidence="1">
    <location>
        <begin position="1"/>
        <end position="19"/>
    </location>
</feature>
<evidence type="ECO:0000313" key="2">
    <source>
        <dbReference type="EMBL" id="POV96333.1"/>
    </source>
</evidence>
<dbReference type="Proteomes" id="UP000239156">
    <property type="component" value="Unassembled WGS sequence"/>
</dbReference>
<sequence length="184" mass="20512">MAQLASEETPSTPPNTTNDSTDRHPPQSSRLRTPSTRPGFIPTITDSRRSLVPAARPSILRPKRTIVNDSEDDVDNNDSGGDNDDEMAMGTTIVMLLAMTMKTPPTERNHDLDEENSKVTGRKKKDPTKTRTVQIMLGFISILREKVPTRKLVIQHGPVDGATTSLRFRRVLLEPEVPSRRCQD</sequence>
<feature type="region of interest" description="Disordered" evidence="1">
    <location>
        <begin position="1"/>
        <end position="87"/>
    </location>
</feature>
<dbReference type="EMBL" id="PKSL01000301">
    <property type="protein sequence ID" value="POV96333.1"/>
    <property type="molecule type" value="Genomic_DNA"/>
</dbReference>
<organism evidence="2 3">
    <name type="scientific">Puccinia striiformis</name>
    <dbReference type="NCBI Taxonomy" id="27350"/>
    <lineage>
        <taxon>Eukaryota</taxon>
        <taxon>Fungi</taxon>
        <taxon>Dikarya</taxon>
        <taxon>Basidiomycota</taxon>
        <taxon>Pucciniomycotina</taxon>
        <taxon>Pucciniomycetes</taxon>
        <taxon>Pucciniales</taxon>
        <taxon>Pucciniaceae</taxon>
        <taxon>Puccinia</taxon>
    </lineage>
</organism>
<gene>
    <name evidence="2" type="ORF">PSTT_15707</name>
</gene>
<feature type="compositionally biased region" description="Polar residues" evidence="1">
    <location>
        <begin position="26"/>
        <end position="36"/>
    </location>
</feature>
<name>A0A2S4UG93_9BASI</name>
<feature type="compositionally biased region" description="Basic and acidic residues" evidence="1">
    <location>
        <begin position="105"/>
        <end position="117"/>
    </location>
</feature>
<evidence type="ECO:0000256" key="1">
    <source>
        <dbReference type="SAM" id="MobiDB-lite"/>
    </source>
</evidence>